<dbReference type="OrthoDB" id="284287at2759"/>
<dbReference type="AlphaFoldDB" id="A0A8S1QHP7"/>
<reference evidence="1" key="1">
    <citation type="submission" date="2021-01" db="EMBL/GenBank/DDBJ databases">
        <authorList>
            <consortium name="Genoscope - CEA"/>
            <person name="William W."/>
        </authorList>
    </citation>
    <scope>NUCLEOTIDE SEQUENCE</scope>
</reference>
<evidence type="ECO:0000313" key="2">
    <source>
        <dbReference type="Proteomes" id="UP000692954"/>
    </source>
</evidence>
<protein>
    <submittedName>
        <fullName evidence="1">Uncharacterized protein</fullName>
    </submittedName>
</protein>
<dbReference type="Proteomes" id="UP000692954">
    <property type="component" value="Unassembled WGS sequence"/>
</dbReference>
<proteinExistence type="predicted"/>
<comment type="caution">
    <text evidence="1">The sequence shown here is derived from an EMBL/GenBank/DDBJ whole genome shotgun (WGS) entry which is preliminary data.</text>
</comment>
<keyword evidence="2" id="KW-1185">Reference proteome</keyword>
<evidence type="ECO:0000313" key="1">
    <source>
        <dbReference type="EMBL" id="CAD8115329.1"/>
    </source>
</evidence>
<organism evidence="1 2">
    <name type="scientific">Paramecium sonneborni</name>
    <dbReference type="NCBI Taxonomy" id="65129"/>
    <lineage>
        <taxon>Eukaryota</taxon>
        <taxon>Sar</taxon>
        <taxon>Alveolata</taxon>
        <taxon>Ciliophora</taxon>
        <taxon>Intramacronucleata</taxon>
        <taxon>Oligohymenophorea</taxon>
        <taxon>Peniculida</taxon>
        <taxon>Parameciidae</taxon>
        <taxon>Paramecium</taxon>
    </lineage>
</organism>
<accession>A0A8S1QHP7</accession>
<sequence>MSQLIQASVQFSFPKANRFQRIHTHCQTDYYEPNYFRCNRAAGFGYGKKFDFTKNQLYTETYYDPTSSFSKQKGTTFGLGRDVVKNQGYYKYNQIQEPGAQNKSPNKTIGYQIGQNYCKTQKTSEIPSSRTYDLNYYKERSKSIKKVPERISTDFIFNPSKRDQQIQSKSCQSKSKFGNAKRKCFIDDAVRAAEKNGVPGPGNYANITQFVQLDKSSKRPSTAKN</sequence>
<name>A0A8S1QHP7_9CILI</name>
<gene>
    <name evidence="1" type="ORF">PSON_ATCC_30995.1.T1080051</name>
</gene>
<dbReference type="EMBL" id="CAJJDN010000108">
    <property type="protein sequence ID" value="CAD8115329.1"/>
    <property type="molecule type" value="Genomic_DNA"/>
</dbReference>